<protein>
    <submittedName>
        <fullName evidence="1">Uncharacterized protein</fullName>
    </submittedName>
</protein>
<gene>
    <name evidence="1" type="ORF">JOF47_003445</name>
</gene>
<keyword evidence="2" id="KW-1185">Reference proteome</keyword>
<dbReference type="RefSeq" id="WP_210000590.1">
    <property type="nucleotide sequence ID" value="NZ_BAAAJY010000001.1"/>
</dbReference>
<evidence type="ECO:0000313" key="2">
    <source>
        <dbReference type="Proteomes" id="UP001296993"/>
    </source>
</evidence>
<evidence type="ECO:0000313" key="1">
    <source>
        <dbReference type="EMBL" id="MBP2387934.1"/>
    </source>
</evidence>
<sequence>MFNSFQHYLSYGSTDQATMRELKDSFNGLIVPGTIAAFQSEGTKGFVLTLSARSKEPYVIDSRFPLFQNKLKKPKKSHQMLAEILGVSHVLLKDGGVTPSDFTKDIIKTIAINWLKFNINFDNVQSKTFDKYAKRLGEKILSEDKERPLFVLPPYLMAKQADDGWAQVSNAIWEATVIEARHVEELGLLRRVIAAESPRVWSELAAQVDDREIVAWVSDLDEFRVGSERDLVDYGEAIKAAAARGQSVFALYGGFLAVLFARFGLTGASHGIGFGEHRNWVELPSSGAPPARFYLSILHRYVSVDIAQILYEQFPDLVACACLECESKSPISLEYHSLMRHSVYARAREIQEWSQLSTADVTGRLLADYRRFNDAVESLNQPQKVIQRLEDNSLHLPMWARILESIEH</sequence>
<name>A0ABS4XHI5_9MICC</name>
<dbReference type="EMBL" id="JAGIOF010000001">
    <property type="protein sequence ID" value="MBP2387934.1"/>
    <property type="molecule type" value="Genomic_DNA"/>
</dbReference>
<proteinExistence type="predicted"/>
<dbReference type="Proteomes" id="UP001296993">
    <property type="component" value="Unassembled WGS sequence"/>
</dbReference>
<comment type="caution">
    <text evidence="1">The sequence shown here is derived from an EMBL/GenBank/DDBJ whole genome shotgun (WGS) entry which is preliminary data.</text>
</comment>
<organism evidence="1 2">
    <name type="scientific">Paeniglutamicibacter kerguelensis</name>
    <dbReference type="NCBI Taxonomy" id="254788"/>
    <lineage>
        <taxon>Bacteria</taxon>
        <taxon>Bacillati</taxon>
        <taxon>Actinomycetota</taxon>
        <taxon>Actinomycetes</taxon>
        <taxon>Micrococcales</taxon>
        <taxon>Micrococcaceae</taxon>
        <taxon>Paeniglutamicibacter</taxon>
    </lineage>
</organism>
<accession>A0ABS4XHI5</accession>
<reference evidence="1 2" key="1">
    <citation type="submission" date="2021-03" db="EMBL/GenBank/DDBJ databases">
        <title>Sequencing the genomes of 1000 actinobacteria strains.</title>
        <authorList>
            <person name="Klenk H.-P."/>
        </authorList>
    </citation>
    <scope>NUCLEOTIDE SEQUENCE [LARGE SCALE GENOMIC DNA]</scope>
    <source>
        <strain evidence="1 2">DSM 15797</strain>
    </source>
</reference>